<evidence type="ECO:0000256" key="3">
    <source>
        <dbReference type="ARBA" id="ARBA00022490"/>
    </source>
</evidence>
<keyword evidence="9 12" id="KW-0648">Protein biosynthesis</keyword>
<dbReference type="InterPro" id="IPR015803">
    <property type="entry name" value="Cys-tRNA-ligase"/>
</dbReference>
<keyword evidence="4 12" id="KW-0436">Ligase</keyword>
<dbReference type="PANTHER" id="PTHR10890:SF3">
    <property type="entry name" value="CYSTEINE--TRNA LIGASE, CYTOPLASMIC"/>
    <property type="match status" value="1"/>
</dbReference>
<dbReference type="NCBIfam" id="TIGR00435">
    <property type="entry name" value="cysS"/>
    <property type="match status" value="1"/>
</dbReference>
<keyword evidence="3 12" id="KW-0963">Cytoplasm</keyword>
<feature type="domain" description="tRNA synthetases class I catalytic" evidence="13">
    <location>
        <begin position="15"/>
        <end position="307"/>
    </location>
</feature>
<evidence type="ECO:0000313" key="14">
    <source>
        <dbReference type="EMBL" id="HDS10205.1"/>
    </source>
</evidence>
<dbReference type="PANTHER" id="PTHR10890">
    <property type="entry name" value="CYSTEINYL-TRNA SYNTHETASE"/>
    <property type="match status" value="1"/>
</dbReference>
<gene>
    <name evidence="12" type="primary">cysS</name>
    <name evidence="14" type="ORF">ENO04_01080</name>
</gene>
<feature type="short sequence motif" description="'HIGH' region" evidence="12">
    <location>
        <begin position="29"/>
        <end position="39"/>
    </location>
</feature>
<dbReference type="SUPFAM" id="SSF47323">
    <property type="entry name" value="Anticodon-binding domain of a subclass of class I aminoacyl-tRNA synthetases"/>
    <property type="match status" value="1"/>
</dbReference>
<dbReference type="SUPFAM" id="SSF52374">
    <property type="entry name" value="Nucleotidylyl transferase"/>
    <property type="match status" value="1"/>
</dbReference>
<evidence type="ECO:0000256" key="11">
    <source>
        <dbReference type="ARBA" id="ARBA00047398"/>
    </source>
</evidence>
<feature type="binding site" evidence="12">
    <location>
        <position position="27"/>
    </location>
    <ligand>
        <name>Zn(2+)</name>
        <dbReference type="ChEBI" id="CHEBI:29105"/>
    </ligand>
</feature>
<feature type="binding site" evidence="12">
    <location>
        <position position="229"/>
    </location>
    <ligand>
        <name>Zn(2+)</name>
        <dbReference type="ChEBI" id="CHEBI:29105"/>
    </ligand>
</feature>
<dbReference type="InterPro" id="IPR014729">
    <property type="entry name" value="Rossmann-like_a/b/a_fold"/>
</dbReference>
<comment type="cofactor">
    <cofactor evidence="12">
        <name>Zn(2+)</name>
        <dbReference type="ChEBI" id="CHEBI:29105"/>
    </cofactor>
    <text evidence="12">Binds 1 zinc ion per subunit.</text>
</comment>
<sequence>MRLYNSLSKEIEEFVPFEPPLVRMYVCGPTVYDETHVGHGRTFVVFDSLKRYLVEKGYYVVHIQNITDIDDKIIKRAQEENKSWKTISDEYTSSYLEVLRKLDVYPIIHPRVTEHIRDIISLIELLISKGHAYVSNGNVYFDVSSYPYYGMLSRIPKESWRQEEEYLSEKRSPADFALWKKMKLGEPYWESPWGPGRPGWHIECSAMSSKYLGIKIDIHAGGMDLIFPHHENERAQSECAFGVSPWVKYWLHSGMVTIRGEKMSKSLGNIVLLKELLSKYKPETLRLWYLSAHYRAPIDFNEEIIAQYDRIRERLNDSFDQALKIIDAYRVEYSLDDGQLSLLRNLWESIRGYYLSLDNDFDTPNALKFVHEATSIFWKSVYTKESYAIALSYVLFMEKVNRVFRFRIAEKEKVTKLDEELIRVILDIRKKLREQKQYQLADEIRDKLKNLGIVIYDKGLESDFKLSR</sequence>
<dbReference type="InterPro" id="IPR024909">
    <property type="entry name" value="Cys-tRNA/MSH_ligase"/>
</dbReference>
<comment type="caution">
    <text evidence="14">The sequence shown here is derived from an EMBL/GenBank/DDBJ whole genome shotgun (WGS) entry which is preliminary data.</text>
</comment>
<dbReference type="FunFam" id="3.40.50.620:FF:000068">
    <property type="entry name" value="Cysteine--tRNA ligase"/>
    <property type="match status" value="1"/>
</dbReference>
<dbReference type="EC" id="6.1.1.16" evidence="12"/>
<evidence type="ECO:0000256" key="8">
    <source>
        <dbReference type="ARBA" id="ARBA00022840"/>
    </source>
</evidence>
<comment type="similarity">
    <text evidence="2 12">Belongs to the class-I aminoacyl-tRNA synthetase family.</text>
</comment>
<reference evidence="14" key="1">
    <citation type="journal article" date="2020" name="mSystems">
        <title>Genome- and Community-Level Interaction Insights into Carbon Utilization and Element Cycling Functions of Hydrothermarchaeota in Hydrothermal Sediment.</title>
        <authorList>
            <person name="Zhou Z."/>
            <person name="Liu Y."/>
            <person name="Xu W."/>
            <person name="Pan J."/>
            <person name="Luo Z.H."/>
            <person name="Li M."/>
        </authorList>
    </citation>
    <scope>NUCLEOTIDE SEQUENCE [LARGE SCALE GENOMIC DNA]</scope>
    <source>
        <strain evidence="14">SpSt-123</strain>
    </source>
</reference>
<evidence type="ECO:0000256" key="6">
    <source>
        <dbReference type="ARBA" id="ARBA00022741"/>
    </source>
</evidence>
<dbReference type="InterPro" id="IPR009080">
    <property type="entry name" value="tRNAsynth_Ia_anticodon-bd"/>
</dbReference>
<evidence type="ECO:0000256" key="12">
    <source>
        <dbReference type="HAMAP-Rule" id="MF_00041"/>
    </source>
</evidence>
<proteinExistence type="inferred from homology"/>
<dbReference type="GO" id="GO:0008270">
    <property type="term" value="F:zinc ion binding"/>
    <property type="evidence" value="ECO:0007669"/>
    <property type="project" value="UniProtKB-UniRule"/>
</dbReference>
<dbReference type="GO" id="GO:0004817">
    <property type="term" value="F:cysteine-tRNA ligase activity"/>
    <property type="evidence" value="ECO:0007669"/>
    <property type="project" value="UniProtKB-UniRule"/>
</dbReference>
<keyword evidence="10 12" id="KW-0030">Aminoacyl-tRNA synthetase</keyword>
<dbReference type="Pfam" id="PF01406">
    <property type="entry name" value="tRNA-synt_1e"/>
    <property type="match status" value="1"/>
</dbReference>
<feature type="binding site" evidence="12">
    <location>
        <position position="265"/>
    </location>
    <ligand>
        <name>ATP</name>
        <dbReference type="ChEBI" id="CHEBI:30616"/>
    </ligand>
</feature>
<keyword evidence="8 12" id="KW-0067">ATP-binding</keyword>
<evidence type="ECO:0000256" key="4">
    <source>
        <dbReference type="ARBA" id="ARBA00022598"/>
    </source>
</evidence>
<dbReference type="HAMAP" id="MF_00041">
    <property type="entry name" value="Cys_tRNA_synth"/>
    <property type="match status" value="1"/>
</dbReference>
<keyword evidence="6 12" id="KW-0547">Nucleotide-binding</keyword>
<comment type="catalytic activity">
    <reaction evidence="11 12">
        <text>tRNA(Cys) + L-cysteine + ATP = L-cysteinyl-tRNA(Cys) + AMP + diphosphate</text>
        <dbReference type="Rhea" id="RHEA:17773"/>
        <dbReference type="Rhea" id="RHEA-COMP:9661"/>
        <dbReference type="Rhea" id="RHEA-COMP:9679"/>
        <dbReference type="ChEBI" id="CHEBI:30616"/>
        <dbReference type="ChEBI" id="CHEBI:33019"/>
        <dbReference type="ChEBI" id="CHEBI:35235"/>
        <dbReference type="ChEBI" id="CHEBI:78442"/>
        <dbReference type="ChEBI" id="CHEBI:78517"/>
        <dbReference type="ChEBI" id="CHEBI:456215"/>
        <dbReference type="EC" id="6.1.1.16"/>
    </reaction>
</comment>
<evidence type="ECO:0000256" key="9">
    <source>
        <dbReference type="ARBA" id="ARBA00022917"/>
    </source>
</evidence>
<evidence type="ECO:0000256" key="7">
    <source>
        <dbReference type="ARBA" id="ARBA00022833"/>
    </source>
</evidence>
<evidence type="ECO:0000256" key="2">
    <source>
        <dbReference type="ARBA" id="ARBA00005594"/>
    </source>
</evidence>
<evidence type="ECO:0000256" key="1">
    <source>
        <dbReference type="ARBA" id="ARBA00004496"/>
    </source>
</evidence>
<dbReference type="PRINTS" id="PR00983">
    <property type="entry name" value="TRNASYNTHCYS"/>
</dbReference>
<comment type="subcellular location">
    <subcellularLocation>
        <location evidence="1 12">Cytoplasm</location>
    </subcellularLocation>
</comment>
<keyword evidence="7 12" id="KW-0862">Zinc</keyword>
<accession>A0A7C1I3F4</accession>
<organism evidence="14">
    <name type="scientific">Fervidicoccus fontis</name>
    <dbReference type="NCBI Taxonomy" id="683846"/>
    <lineage>
        <taxon>Archaea</taxon>
        <taxon>Thermoproteota</taxon>
        <taxon>Thermoprotei</taxon>
        <taxon>Fervidicoccales</taxon>
        <taxon>Fervidicoccaceae</taxon>
        <taxon>Fervidicoccus</taxon>
    </lineage>
</organism>
<dbReference type="EMBL" id="DSDY01000037">
    <property type="protein sequence ID" value="HDS10205.1"/>
    <property type="molecule type" value="Genomic_DNA"/>
</dbReference>
<feature type="short sequence motif" description="'KMSKS' region" evidence="12">
    <location>
        <begin position="262"/>
        <end position="266"/>
    </location>
</feature>
<feature type="binding site" evidence="12">
    <location>
        <position position="233"/>
    </location>
    <ligand>
        <name>Zn(2+)</name>
        <dbReference type="ChEBI" id="CHEBI:29105"/>
    </ligand>
</feature>
<keyword evidence="5 12" id="KW-0479">Metal-binding</keyword>
<name>A0A7C1I3F4_9CREN</name>
<dbReference type="Gene3D" id="3.40.50.620">
    <property type="entry name" value="HUPs"/>
    <property type="match status" value="1"/>
</dbReference>
<protein>
    <recommendedName>
        <fullName evidence="12">Cysteine--tRNA ligase</fullName>
        <ecNumber evidence="12">6.1.1.16</ecNumber>
    </recommendedName>
    <alternativeName>
        <fullName evidence="12">Cysteinyl-tRNA synthetase</fullName>
        <shortName evidence="12">CysRS</shortName>
    </alternativeName>
</protein>
<evidence type="ECO:0000256" key="5">
    <source>
        <dbReference type="ARBA" id="ARBA00022723"/>
    </source>
</evidence>
<dbReference type="GO" id="GO:0005524">
    <property type="term" value="F:ATP binding"/>
    <property type="evidence" value="ECO:0007669"/>
    <property type="project" value="UniProtKB-UniRule"/>
</dbReference>
<dbReference type="InterPro" id="IPR032678">
    <property type="entry name" value="tRNA-synt_1_cat_dom"/>
</dbReference>
<dbReference type="AlphaFoldDB" id="A0A7C1I3F4"/>
<dbReference type="Gene3D" id="1.20.120.1910">
    <property type="entry name" value="Cysteine-tRNA ligase, C-terminal anti-codon recognition domain"/>
    <property type="match status" value="1"/>
</dbReference>
<dbReference type="CDD" id="cd00672">
    <property type="entry name" value="CysRS_core"/>
    <property type="match status" value="1"/>
</dbReference>
<feature type="binding site" evidence="12">
    <location>
        <position position="204"/>
    </location>
    <ligand>
        <name>Zn(2+)</name>
        <dbReference type="ChEBI" id="CHEBI:29105"/>
    </ligand>
</feature>
<evidence type="ECO:0000259" key="13">
    <source>
        <dbReference type="Pfam" id="PF01406"/>
    </source>
</evidence>
<evidence type="ECO:0000256" key="10">
    <source>
        <dbReference type="ARBA" id="ARBA00023146"/>
    </source>
</evidence>
<dbReference type="GO" id="GO:0006423">
    <property type="term" value="P:cysteinyl-tRNA aminoacylation"/>
    <property type="evidence" value="ECO:0007669"/>
    <property type="project" value="UniProtKB-UniRule"/>
</dbReference>
<dbReference type="GO" id="GO:0005737">
    <property type="term" value="C:cytoplasm"/>
    <property type="evidence" value="ECO:0007669"/>
    <property type="project" value="UniProtKB-SubCell"/>
</dbReference>